<name>A0A1I0I4I4_9ACTN</name>
<evidence type="ECO:0000256" key="5">
    <source>
        <dbReference type="ARBA" id="ARBA00023004"/>
    </source>
</evidence>
<dbReference type="Proteomes" id="UP000198507">
    <property type="component" value="Unassembled WGS sequence"/>
</dbReference>
<comment type="similarity">
    <text evidence="1 7">Belongs to the cytochrome P450 family.</text>
</comment>
<keyword evidence="2 7" id="KW-0349">Heme</keyword>
<dbReference type="GO" id="GO:0016705">
    <property type="term" value="F:oxidoreductase activity, acting on paired donors, with incorporation or reduction of molecular oxygen"/>
    <property type="evidence" value="ECO:0007669"/>
    <property type="project" value="InterPro"/>
</dbReference>
<evidence type="ECO:0000313" key="9">
    <source>
        <dbReference type="EMBL" id="SET90736.1"/>
    </source>
</evidence>
<keyword evidence="5 7" id="KW-0408">Iron</keyword>
<keyword evidence="3 7" id="KW-0479">Metal-binding</keyword>
<dbReference type="PROSITE" id="PS00086">
    <property type="entry name" value="CYTOCHROME_P450"/>
    <property type="match status" value="1"/>
</dbReference>
<keyword evidence="10" id="KW-1185">Reference proteome</keyword>
<keyword evidence="4 7" id="KW-0560">Oxidoreductase</keyword>
<dbReference type="Pfam" id="PF00067">
    <property type="entry name" value="p450"/>
    <property type="match status" value="2"/>
</dbReference>
<dbReference type="InterPro" id="IPR036396">
    <property type="entry name" value="Cyt_P450_sf"/>
</dbReference>
<dbReference type="PRINTS" id="PR00359">
    <property type="entry name" value="BP450"/>
</dbReference>
<dbReference type="PANTHER" id="PTHR46696:SF1">
    <property type="entry name" value="CYTOCHROME P450 YJIB-RELATED"/>
    <property type="match status" value="1"/>
</dbReference>
<dbReference type="InterPro" id="IPR017972">
    <property type="entry name" value="Cyt_P450_CS"/>
</dbReference>
<dbReference type="PANTHER" id="PTHR46696">
    <property type="entry name" value="P450, PUTATIVE (EUROFUNG)-RELATED"/>
    <property type="match status" value="1"/>
</dbReference>
<dbReference type="GO" id="GO:0005506">
    <property type="term" value="F:iron ion binding"/>
    <property type="evidence" value="ECO:0007669"/>
    <property type="project" value="InterPro"/>
</dbReference>
<dbReference type="GO" id="GO:0020037">
    <property type="term" value="F:heme binding"/>
    <property type="evidence" value="ECO:0007669"/>
    <property type="project" value="InterPro"/>
</dbReference>
<dbReference type="GO" id="GO:0004497">
    <property type="term" value="F:monooxygenase activity"/>
    <property type="evidence" value="ECO:0007669"/>
    <property type="project" value="UniProtKB-KW"/>
</dbReference>
<reference evidence="10" key="1">
    <citation type="submission" date="2016-10" db="EMBL/GenBank/DDBJ databases">
        <authorList>
            <person name="Varghese N."/>
            <person name="Submissions S."/>
        </authorList>
    </citation>
    <scope>NUCLEOTIDE SEQUENCE [LARGE SCALE GENOMIC DNA]</scope>
    <source>
        <strain evidence="10">DSM 44209</strain>
    </source>
</reference>
<evidence type="ECO:0000256" key="6">
    <source>
        <dbReference type="ARBA" id="ARBA00023033"/>
    </source>
</evidence>
<gene>
    <name evidence="9" type="ORF">SAMN04488546_4148</name>
</gene>
<dbReference type="AlphaFoldDB" id="A0A1I0I4I4"/>
<organism evidence="9 10">
    <name type="scientific">Geodermatophilus poikilotrophus</name>
    <dbReference type="NCBI Taxonomy" id="1333667"/>
    <lineage>
        <taxon>Bacteria</taxon>
        <taxon>Bacillati</taxon>
        <taxon>Actinomycetota</taxon>
        <taxon>Actinomycetes</taxon>
        <taxon>Geodermatophilales</taxon>
        <taxon>Geodermatophilaceae</taxon>
        <taxon>Geodermatophilus</taxon>
    </lineage>
</organism>
<accession>A0A1I0I4I4</accession>
<dbReference type="SUPFAM" id="SSF48264">
    <property type="entry name" value="Cytochrome P450"/>
    <property type="match status" value="1"/>
</dbReference>
<evidence type="ECO:0000256" key="2">
    <source>
        <dbReference type="ARBA" id="ARBA00022617"/>
    </source>
</evidence>
<evidence type="ECO:0000256" key="1">
    <source>
        <dbReference type="ARBA" id="ARBA00010617"/>
    </source>
</evidence>
<dbReference type="FunFam" id="1.10.630.10:FF:000018">
    <property type="entry name" value="Cytochrome P450 monooxygenase"/>
    <property type="match status" value="1"/>
</dbReference>
<feature type="compositionally biased region" description="Low complexity" evidence="8">
    <location>
        <begin position="18"/>
        <end position="28"/>
    </location>
</feature>
<evidence type="ECO:0008006" key="11">
    <source>
        <dbReference type="Google" id="ProtNLM"/>
    </source>
</evidence>
<evidence type="ECO:0000256" key="3">
    <source>
        <dbReference type="ARBA" id="ARBA00022723"/>
    </source>
</evidence>
<evidence type="ECO:0000256" key="7">
    <source>
        <dbReference type="RuleBase" id="RU000461"/>
    </source>
</evidence>
<evidence type="ECO:0000256" key="4">
    <source>
        <dbReference type="ARBA" id="ARBA00023002"/>
    </source>
</evidence>
<dbReference type="Gene3D" id="1.10.630.10">
    <property type="entry name" value="Cytochrome P450"/>
    <property type="match status" value="1"/>
</dbReference>
<sequence length="446" mass="48460">MAPVQRLAAEPARREGDGAAPSQGPAASSRVAGREVVLSLRCSGVTPAAAPIDLTDPAVVADPYPAFARARSQAPVQWHEGLGLWLAFTHAESNAVLRDRRLGRIWRDREPAERFRSFNLVHRNALLEMEPPDHTRLRRLVSAAFARGHVERLRPWVQQLATELVDGLVERSGGTEPVDVLSGMADELPVAVIAELLGVPQADRPLLRPWSNAIVKMYEYGRTAAVEDAAERAADQFVTYLRALAAERRRTPGEDLLSHLVTVRDTEGDRLTEDELVTTCVLLLNAGHEATVNVSGNGLLALLEHPDQLHRLRVDPGLLPTAVEELMRFDSPLQLFERTATADVDLGGTTVRKGQKVAALLGAANRDPAVFAAPDTLDVGRTDNPHTTFGAGVHFCIGAPLARVELQASFGALLERTSRLELGGEPVRRPEFVIRGLAELPVVLAR</sequence>
<dbReference type="InterPro" id="IPR002397">
    <property type="entry name" value="Cyt_P450_B"/>
</dbReference>
<keyword evidence="6 7" id="KW-0503">Monooxygenase</keyword>
<proteinExistence type="inferred from homology"/>
<feature type="region of interest" description="Disordered" evidence="8">
    <location>
        <begin position="1"/>
        <end position="28"/>
    </location>
</feature>
<dbReference type="CDD" id="cd20625">
    <property type="entry name" value="CYP164-like"/>
    <property type="match status" value="1"/>
</dbReference>
<evidence type="ECO:0000313" key="10">
    <source>
        <dbReference type="Proteomes" id="UP000198507"/>
    </source>
</evidence>
<dbReference type="EMBL" id="FOIE01000010">
    <property type="protein sequence ID" value="SET90736.1"/>
    <property type="molecule type" value="Genomic_DNA"/>
</dbReference>
<evidence type="ECO:0000256" key="8">
    <source>
        <dbReference type="SAM" id="MobiDB-lite"/>
    </source>
</evidence>
<protein>
    <recommendedName>
        <fullName evidence="11">Cytochrome P450</fullName>
    </recommendedName>
</protein>
<dbReference type="InterPro" id="IPR001128">
    <property type="entry name" value="Cyt_P450"/>
</dbReference>